<organism evidence="2 3">
    <name type="scientific">Laceyella tengchongensis</name>
    <dbReference type="NCBI Taxonomy" id="574699"/>
    <lineage>
        <taxon>Bacteria</taxon>
        <taxon>Bacillati</taxon>
        <taxon>Bacillota</taxon>
        <taxon>Bacilli</taxon>
        <taxon>Bacillales</taxon>
        <taxon>Thermoactinomycetaceae</taxon>
        <taxon>Laceyella</taxon>
    </lineage>
</organism>
<dbReference type="EMBL" id="FXTU01000003">
    <property type="protein sequence ID" value="SMP18803.1"/>
    <property type="molecule type" value="Genomic_DNA"/>
</dbReference>
<feature type="signal peptide" evidence="1">
    <location>
        <begin position="1"/>
        <end position="22"/>
    </location>
</feature>
<name>A0AA46AFC2_9BACL</name>
<dbReference type="PROSITE" id="PS51257">
    <property type="entry name" value="PROKAR_LIPOPROTEIN"/>
    <property type="match status" value="1"/>
</dbReference>
<dbReference type="Proteomes" id="UP001157946">
    <property type="component" value="Unassembled WGS sequence"/>
</dbReference>
<reference evidence="2" key="1">
    <citation type="submission" date="2017-05" db="EMBL/GenBank/DDBJ databases">
        <authorList>
            <person name="Varghese N."/>
            <person name="Submissions S."/>
        </authorList>
    </citation>
    <scope>NUCLEOTIDE SEQUENCE</scope>
    <source>
        <strain evidence="2">DSM 45262</strain>
    </source>
</reference>
<evidence type="ECO:0000313" key="3">
    <source>
        <dbReference type="Proteomes" id="UP001157946"/>
    </source>
</evidence>
<dbReference type="RefSeq" id="WP_102992409.1">
    <property type="nucleotide sequence ID" value="NZ_FXTU01000003.1"/>
</dbReference>
<gene>
    <name evidence="2" type="ORF">SAMN06265361_103216</name>
</gene>
<sequence length="214" mass="24249">MRKMAGCLVCALMLMGCQTDFVADQPTVNEKKVLAQEKLAQTARQVIQGWLKKKEYSFQLELMSGKRCFTGKQVADNWSLKDAASQKLVMRRNGEHIYAYHDSGTEMMTVKQAGLVSPRDHLSFVLSVAGKFRQGPAEWVNGRRVDVIEVDIDNGKLLDKLKQALFSNETVRLPVNMAVTYKLAVQDARQLTRVTLIIREPDRGQVQQLTYQLM</sequence>
<feature type="chain" id="PRO_5041289908" description="Outer membrane lipoprotein carrier protein LolA" evidence="1">
    <location>
        <begin position="23"/>
        <end position="214"/>
    </location>
</feature>
<protein>
    <recommendedName>
        <fullName evidence="4">Outer membrane lipoprotein carrier protein LolA</fullName>
    </recommendedName>
</protein>
<accession>A0AA46AFC2</accession>
<proteinExistence type="predicted"/>
<dbReference type="AlphaFoldDB" id="A0AA46AFC2"/>
<keyword evidence="3" id="KW-1185">Reference proteome</keyword>
<evidence type="ECO:0000313" key="2">
    <source>
        <dbReference type="EMBL" id="SMP18803.1"/>
    </source>
</evidence>
<comment type="caution">
    <text evidence="2">The sequence shown here is derived from an EMBL/GenBank/DDBJ whole genome shotgun (WGS) entry which is preliminary data.</text>
</comment>
<evidence type="ECO:0008006" key="4">
    <source>
        <dbReference type="Google" id="ProtNLM"/>
    </source>
</evidence>
<evidence type="ECO:0000256" key="1">
    <source>
        <dbReference type="SAM" id="SignalP"/>
    </source>
</evidence>
<keyword evidence="1" id="KW-0732">Signal</keyword>